<evidence type="ECO:0000259" key="2">
    <source>
        <dbReference type="PROSITE" id="PS50883"/>
    </source>
</evidence>
<keyword evidence="1" id="KW-0472">Membrane</keyword>
<accession>A0A371PGB8</accession>
<dbReference type="InterPro" id="IPR043128">
    <property type="entry name" value="Rev_trsase/Diguanyl_cyclase"/>
</dbReference>
<dbReference type="SMART" id="SM00267">
    <property type="entry name" value="GGDEF"/>
    <property type="match status" value="1"/>
</dbReference>
<feature type="transmembrane region" description="Helical" evidence="1">
    <location>
        <begin position="132"/>
        <end position="158"/>
    </location>
</feature>
<feature type="transmembrane region" description="Helical" evidence="1">
    <location>
        <begin position="178"/>
        <end position="200"/>
    </location>
</feature>
<dbReference type="NCBIfam" id="TIGR00254">
    <property type="entry name" value="GGDEF"/>
    <property type="match status" value="1"/>
</dbReference>
<feature type="transmembrane region" description="Helical" evidence="1">
    <location>
        <begin position="67"/>
        <end position="94"/>
    </location>
</feature>
<dbReference type="Gene3D" id="3.30.70.270">
    <property type="match status" value="1"/>
</dbReference>
<dbReference type="SUPFAM" id="SSF55073">
    <property type="entry name" value="Nucleotide cyclase"/>
    <property type="match status" value="1"/>
</dbReference>
<dbReference type="AlphaFoldDB" id="A0A371PGB8"/>
<keyword evidence="5" id="KW-1185">Reference proteome</keyword>
<feature type="domain" description="EAL" evidence="2">
    <location>
        <begin position="618"/>
        <end position="872"/>
    </location>
</feature>
<dbReference type="InterPro" id="IPR029787">
    <property type="entry name" value="Nucleotide_cyclase"/>
</dbReference>
<dbReference type="FunFam" id="3.20.20.450:FF:000001">
    <property type="entry name" value="Cyclic di-GMP phosphodiesterase yahA"/>
    <property type="match status" value="1"/>
</dbReference>
<dbReference type="RefSeq" id="WP_116046749.1">
    <property type="nucleotide sequence ID" value="NZ_QUBQ01000002.1"/>
</dbReference>
<dbReference type="PANTHER" id="PTHR44757">
    <property type="entry name" value="DIGUANYLATE CYCLASE DGCP"/>
    <property type="match status" value="1"/>
</dbReference>
<dbReference type="InterPro" id="IPR001633">
    <property type="entry name" value="EAL_dom"/>
</dbReference>
<organism evidence="4 5">
    <name type="scientific">Paenibacillus paeoniae</name>
    <dbReference type="NCBI Taxonomy" id="2292705"/>
    <lineage>
        <taxon>Bacteria</taxon>
        <taxon>Bacillati</taxon>
        <taxon>Bacillota</taxon>
        <taxon>Bacilli</taxon>
        <taxon>Bacillales</taxon>
        <taxon>Paenibacillaceae</taxon>
        <taxon>Paenibacillus</taxon>
    </lineage>
</organism>
<dbReference type="PANTHER" id="PTHR44757:SF2">
    <property type="entry name" value="BIOFILM ARCHITECTURE MAINTENANCE PROTEIN MBAA"/>
    <property type="match status" value="1"/>
</dbReference>
<feature type="transmembrane region" description="Helical" evidence="1">
    <location>
        <begin position="12"/>
        <end position="28"/>
    </location>
</feature>
<keyword evidence="1" id="KW-1133">Transmembrane helix</keyword>
<dbReference type="Gene3D" id="3.20.20.450">
    <property type="entry name" value="EAL domain"/>
    <property type="match status" value="1"/>
</dbReference>
<dbReference type="SMART" id="SM00052">
    <property type="entry name" value="EAL"/>
    <property type="match status" value="1"/>
</dbReference>
<feature type="domain" description="GGDEF" evidence="3">
    <location>
        <begin position="477"/>
        <end position="609"/>
    </location>
</feature>
<sequence>MLRHIDSSRTRRSTLFIACIVIMALISASEQLQLIYGITFTFTNIMLLLLIRLFGLRIGLTAGVVTYSAAVLLFNSPLYMVIFLLEACWIGIWQRRKQVPVLVPGIAFWIIMGTPLTLLGCYLSGPFSTTEFILLLAVTAANGMFNALISEILVDYLPLRRWLNLDVDKHKPIPFSRALFHLSITIVALPFLVIMIISGWNSYHSSTNSTLQTVSNTASSISDELIQWSDEDILGVRLHNVIQIGYLNEIINRHTSQKLFDITMKGESENLMATTSLKREADRQKVVALQPIAENFGIEMPQQQSIMLMPTEQWRDANYVYRLQMENMPILIAVSVPVETFKEQIFLEYIYHLLYTLGSVLVAGILAYGINRWLSRGLRQLAGSTTNLPIKLTTGVPLEWPNSGILEIDSLVHNFKDMSLNLSLMLQDAERMNQQLRNSEEQLHVMAYFDNLTGLPNRHHFQQTLEAMLADSGHSDQKFAVMFVDLNRFKQINDSLGHATGDVLLQAVAMRFTDIAEENCHVFRLGGDEFVFVLHYLNSASPVEFAERICACFNLPFELNESVIYTTTSVGISLYPENGSTIDDIVKKADMAMYKAKEQGRSSYHFFDHEMEQSMNDKMHLENGMRRALENKQFFLMYQPKVCPGTGATIGFEALVRWEHHELGLIPPYRFIPLAEASGLILDIDMWVFREACRQAKKWQERGFPLLPVSINLSAKHFDQRNLVEGIVEILKDTRIDPHMVVIEITESVFIRQMESVIDMLTELQQLGIQISIDDFGTGYSSLSQLQRLPVSIVKLDRTFIKDAEHDVRKSSVVRAVIELAHSMGLRVVAEGIETEEERVFFAGLHCDELQGYYFSKPLRSEQFERYIRNEMRSLPFQRRGAEA</sequence>
<dbReference type="InterPro" id="IPR035919">
    <property type="entry name" value="EAL_sf"/>
</dbReference>
<keyword evidence="1" id="KW-0812">Transmembrane</keyword>
<dbReference type="EMBL" id="QUBQ01000002">
    <property type="protein sequence ID" value="REK74982.1"/>
    <property type="molecule type" value="Genomic_DNA"/>
</dbReference>
<dbReference type="Pfam" id="PF00990">
    <property type="entry name" value="GGDEF"/>
    <property type="match status" value="1"/>
</dbReference>
<protein>
    <submittedName>
        <fullName evidence="4">EAL domain-containing protein</fullName>
    </submittedName>
</protein>
<feature type="transmembrane region" description="Helical" evidence="1">
    <location>
        <begin position="34"/>
        <end position="55"/>
    </location>
</feature>
<dbReference type="SUPFAM" id="SSF141868">
    <property type="entry name" value="EAL domain-like"/>
    <property type="match status" value="1"/>
</dbReference>
<feature type="transmembrane region" description="Helical" evidence="1">
    <location>
        <begin position="106"/>
        <end position="125"/>
    </location>
</feature>
<dbReference type="InterPro" id="IPR000160">
    <property type="entry name" value="GGDEF_dom"/>
</dbReference>
<feature type="transmembrane region" description="Helical" evidence="1">
    <location>
        <begin position="349"/>
        <end position="370"/>
    </location>
</feature>
<dbReference type="CDD" id="cd01949">
    <property type="entry name" value="GGDEF"/>
    <property type="match status" value="1"/>
</dbReference>
<name>A0A371PGB8_9BACL</name>
<comment type="caution">
    <text evidence="4">The sequence shown here is derived from an EMBL/GenBank/DDBJ whole genome shotgun (WGS) entry which is preliminary data.</text>
</comment>
<dbReference type="PROSITE" id="PS50887">
    <property type="entry name" value="GGDEF"/>
    <property type="match status" value="1"/>
</dbReference>
<dbReference type="OrthoDB" id="9759607at2"/>
<reference evidence="4 5" key="1">
    <citation type="submission" date="2018-08" db="EMBL/GenBank/DDBJ databases">
        <title>Paenibacillus sp. M4BSY-1, whole genome shotgun sequence.</title>
        <authorList>
            <person name="Tuo L."/>
        </authorList>
    </citation>
    <scope>NUCLEOTIDE SEQUENCE [LARGE SCALE GENOMIC DNA]</scope>
    <source>
        <strain evidence="4 5">M4BSY-1</strain>
    </source>
</reference>
<dbReference type="PROSITE" id="PS50883">
    <property type="entry name" value="EAL"/>
    <property type="match status" value="1"/>
</dbReference>
<gene>
    <name evidence="4" type="ORF">DX130_15185</name>
</gene>
<proteinExistence type="predicted"/>
<dbReference type="Pfam" id="PF00563">
    <property type="entry name" value="EAL"/>
    <property type="match status" value="1"/>
</dbReference>
<dbReference type="InterPro" id="IPR052155">
    <property type="entry name" value="Biofilm_reg_signaling"/>
</dbReference>
<evidence type="ECO:0000256" key="1">
    <source>
        <dbReference type="SAM" id="Phobius"/>
    </source>
</evidence>
<dbReference type="Proteomes" id="UP000261905">
    <property type="component" value="Unassembled WGS sequence"/>
</dbReference>
<dbReference type="CDD" id="cd01948">
    <property type="entry name" value="EAL"/>
    <property type="match status" value="1"/>
</dbReference>
<evidence type="ECO:0000313" key="4">
    <source>
        <dbReference type="EMBL" id="REK74982.1"/>
    </source>
</evidence>
<evidence type="ECO:0000259" key="3">
    <source>
        <dbReference type="PROSITE" id="PS50887"/>
    </source>
</evidence>
<evidence type="ECO:0000313" key="5">
    <source>
        <dbReference type="Proteomes" id="UP000261905"/>
    </source>
</evidence>